<organism evidence="1 2">
    <name type="scientific">Galerina marginata (strain CBS 339.88)</name>
    <dbReference type="NCBI Taxonomy" id="685588"/>
    <lineage>
        <taxon>Eukaryota</taxon>
        <taxon>Fungi</taxon>
        <taxon>Dikarya</taxon>
        <taxon>Basidiomycota</taxon>
        <taxon>Agaricomycotina</taxon>
        <taxon>Agaricomycetes</taxon>
        <taxon>Agaricomycetidae</taxon>
        <taxon>Agaricales</taxon>
        <taxon>Agaricineae</taxon>
        <taxon>Strophariaceae</taxon>
        <taxon>Galerina</taxon>
    </lineage>
</organism>
<evidence type="ECO:0000313" key="2">
    <source>
        <dbReference type="Proteomes" id="UP000027222"/>
    </source>
</evidence>
<dbReference type="SUPFAM" id="SSF52047">
    <property type="entry name" value="RNI-like"/>
    <property type="match status" value="1"/>
</dbReference>
<dbReference type="OrthoDB" id="3365698at2759"/>
<dbReference type="HOGENOM" id="CLU_018544_14_1_1"/>
<evidence type="ECO:0000313" key="1">
    <source>
        <dbReference type="EMBL" id="KDR84124.1"/>
    </source>
</evidence>
<dbReference type="Proteomes" id="UP000027222">
    <property type="component" value="Unassembled WGS sequence"/>
</dbReference>
<accession>A0A067TW05</accession>
<name>A0A067TW05_GALM3</name>
<sequence>MGFRQCRGSLCESFNFNDYDPKDCRSFSTGNCCPPCEELARVDEEVARAYDLLANLAKHRQAIKERINIHHDTLIQILPVEVASRIFITYVDDINAELDLEEEGIVMKRIVHPPFVLAAVCKDWRDIVTSTPQIWSTANIHIGRNVIPEVELTIQWITRSGRLPLNISLSLWSVPNPDSLSPLFQAIREQAPRWRRLSLRLPSNFYPIFIKDITRAPFLEYLQLYHPRFHGGGFHLPNTPLLSRLHLSDTPLANLTLQWDNLTDLQAQDTFVNEILEIFRRAQQLVTCKLEILEGFAHEELYPVPAAPIVHLSLKDFEVGLQRCDGLVDLELLLDKLVLPSLDRFVYHSGGHGPEPNTADHFISFFTRSQCLLTTLVMKVGGKDEILVLRILEHLPTVRTLSISGNNSSVHILTDGFWKRLSGDISTRNEEFLPRLESLQFRGRRSFSWIYFLQTIESLWGQNLNPIGTTEGSRRSGNITIDMDLSPYGHHSNIEYTSVDALQTLMAIKQNKRVSLKISTGIRRSE</sequence>
<dbReference type="AlphaFoldDB" id="A0A067TW05"/>
<dbReference type="EMBL" id="KL142368">
    <property type="protein sequence ID" value="KDR84124.1"/>
    <property type="molecule type" value="Genomic_DNA"/>
</dbReference>
<protein>
    <submittedName>
        <fullName evidence="1">Uncharacterized protein</fullName>
    </submittedName>
</protein>
<proteinExistence type="predicted"/>
<reference evidence="2" key="1">
    <citation type="journal article" date="2014" name="Proc. Natl. Acad. Sci. U.S.A.">
        <title>Extensive sampling of basidiomycete genomes demonstrates inadequacy of the white-rot/brown-rot paradigm for wood decay fungi.</title>
        <authorList>
            <person name="Riley R."/>
            <person name="Salamov A.A."/>
            <person name="Brown D.W."/>
            <person name="Nagy L.G."/>
            <person name="Floudas D."/>
            <person name="Held B.W."/>
            <person name="Levasseur A."/>
            <person name="Lombard V."/>
            <person name="Morin E."/>
            <person name="Otillar R."/>
            <person name="Lindquist E.A."/>
            <person name="Sun H."/>
            <person name="LaButti K.M."/>
            <person name="Schmutz J."/>
            <person name="Jabbour D."/>
            <person name="Luo H."/>
            <person name="Baker S.E."/>
            <person name="Pisabarro A.G."/>
            <person name="Walton J.D."/>
            <person name="Blanchette R.A."/>
            <person name="Henrissat B."/>
            <person name="Martin F."/>
            <person name="Cullen D."/>
            <person name="Hibbett D.S."/>
            <person name="Grigoriev I.V."/>
        </authorList>
    </citation>
    <scope>NUCLEOTIDE SEQUENCE [LARGE SCALE GENOMIC DNA]</scope>
    <source>
        <strain evidence="2">CBS 339.88</strain>
    </source>
</reference>
<keyword evidence="2" id="KW-1185">Reference proteome</keyword>
<gene>
    <name evidence="1" type="ORF">GALMADRAFT_205867</name>
</gene>